<dbReference type="SUPFAM" id="SSF56112">
    <property type="entry name" value="Protein kinase-like (PK-like)"/>
    <property type="match status" value="1"/>
</dbReference>
<dbReference type="SMART" id="SM00220">
    <property type="entry name" value="S_TKc"/>
    <property type="match status" value="1"/>
</dbReference>
<evidence type="ECO:0000256" key="8">
    <source>
        <dbReference type="SAM" id="MobiDB-lite"/>
    </source>
</evidence>
<feature type="compositionally biased region" description="Pro residues" evidence="8">
    <location>
        <begin position="321"/>
        <end position="348"/>
    </location>
</feature>
<name>A0ABQ7FKB6_9ACTN</name>
<evidence type="ECO:0000256" key="1">
    <source>
        <dbReference type="ARBA" id="ARBA00012513"/>
    </source>
</evidence>
<gene>
    <name evidence="11" type="ORF">GCU69_14275</name>
</gene>
<keyword evidence="12" id="KW-1185">Reference proteome</keyword>
<reference evidence="11 12" key="1">
    <citation type="submission" date="2019-10" db="EMBL/GenBank/DDBJ databases">
        <title>Streptomyces tenebrisbrunneis sp.nov., an endogenous actinomycete isolated from of Lycium ruthenicum.</title>
        <authorList>
            <person name="Ma L."/>
        </authorList>
    </citation>
    <scope>NUCLEOTIDE SEQUENCE [LARGE SCALE GENOMIC DNA]</scope>
    <source>
        <strain evidence="11 12">TRM 66187</strain>
    </source>
</reference>
<keyword evidence="6 7" id="KW-0067">ATP-binding</keyword>
<dbReference type="PROSITE" id="PS00107">
    <property type="entry name" value="PROTEIN_KINASE_ATP"/>
    <property type="match status" value="1"/>
</dbReference>
<keyword evidence="4 7" id="KW-0547">Nucleotide-binding</keyword>
<evidence type="ECO:0000313" key="11">
    <source>
        <dbReference type="EMBL" id="KAF4408433.1"/>
    </source>
</evidence>
<protein>
    <recommendedName>
        <fullName evidence="1">non-specific serine/threonine protein kinase</fullName>
        <ecNumber evidence="1">2.7.11.1</ecNumber>
    </recommendedName>
</protein>
<feature type="binding site" evidence="7">
    <location>
        <position position="44"/>
    </location>
    <ligand>
        <name>ATP</name>
        <dbReference type="ChEBI" id="CHEBI:30616"/>
    </ligand>
</feature>
<dbReference type="InterPro" id="IPR011009">
    <property type="entry name" value="Kinase-like_dom_sf"/>
</dbReference>
<feature type="domain" description="Protein kinase" evidence="10">
    <location>
        <begin position="15"/>
        <end position="277"/>
    </location>
</feature>
<dbReference type="EMBL" id="WHPN01000274">
    <property type="protein sequence ID" value="KAF4408433.1"/>
    <property type="molecule type" value="Genomic_DNA"/>
</dbReference>
<feature type="transmembrane region" description="Helical" evidence="9">
    <location>
        <begin position="457"/>
        <end position="483"/>
    </location>
</feature>
<keyword evidence="9" id="KW-0472">Membrane</keyword>
<dbReference type="Gene3D" id="3.30.200.20">
    <property type="entry name" value="Phosphorylase Kinase, domain 1"/>
    <property type="match status" value="1"/>
</dbReference>
<proteinExistence type="predicted"/>
<evidence type="ECO:0000256" key="5">
    <source>
        <dbReference type="ARBA" id="ARBA00022777"/>
    </source>
</evidence>
<dbReference type="InterPro" id="IPR017441">
    <property type="entry name" value="Protein_kinase_ATP_BS"/>
</dbReference>
<evidence type="ECO:0000256" key="9">
    <source>
        <dbReference type="SAM" id="Phobius"/>
    </source>
</evidence>
<feature type="transmembrane region" description="Helical" evidence="9">
    <location>
        <begin position="387"/>
        <end position="410"/>
    </location>
</feature>
<keyword evidence="2" id="KW-0723">Serine/threonine-protein kinase</keyword>
<evidence type="ECO:0000259" key="10">
    <source>
        <dbReference type="PROSITE" id="PS50011"/>
    </source>
</evidence>
<evidence type="ECO:0000256" key="4">
    <source>
        <dbReference type="ARBA" id="ARBA00022741"/>
    </source>
</evidence>
<evidence type="ECO:0000256" key="3">
    <source>
        <dbReference type="ARBA" id="ARBA00022679"/>
    </source>
</evidence>
<keyword evidence="9" id="KW-1133">Transmembrane helix</keyword>
<dbReference type="CDD" id="cd14014">
    <property type="entry name" value="STKc_PknB_like"/>
    <property type="match status" value="1"/>
</dbReference>
<dbReference type="InterPro" id="IPR000719">
    <property type="entry name" value="Prot_kinase_dom"/>
</dbReference>
<evidence type="ECO:0000256" key="2">
    <source>
        <dbReference type="ARBA" id="ARBA00022527"/>
    </source>
</evidence>
<dbReference type="InterPro" id="IPR008271">
    <property type="entry name" value="Ser/Thr_kinase_AS"/>
</dbReference>
<keyword evidence="5 11" id="KW-0418">Kinase</keyword>
<feature type="region of interest" description="Disordered" evidence="8">
    <location>
        <begin position="280"/>
        <end position="382"/>
    </location>
</feature>
<dbReference type="EC" id="2.7.11.1" evidence="1"/>
<evidence type="ECO:0000313" key="12">
    <source>
        <dbReference type="Proteomes" id="UP000621266"/>
    </source>
</evidence>
<evidence type="ECO:0000256" key="7">
    <source>
        <dbReference type="PROSITE-ProRule" id="PRU10141"/>
    </source>
</evidence>
<dbReference type="PROSITE" id="PS50011">
    <property type="entry name" value="PROTEIN_KINASE_DOM"/>
    <property type="match status" value="1"/>
</dbReference>
<accession>A0ABQ7FKB6</accession>
<sequence>MAQGEGPASVGAGRYQLIRAVGRGGMATVYQATDTALGRRVAVKIMDRTAAGDDFRTRFRQEARAVAALNHRNVIAIHDIGEEPVPDGEPAPYLVTEFVDGRPLSELLSAGALPVDQALRITADVLDGLGASHDAGLVHRDIKPANVMVTEAGAVKILDFGLVRAVAAETAPITRAGTIVGTARYVSPEQAQGKALDHRSDLYSTGVLLFELLCGRRPFPAGTEAALLYHHVHTEPPLLSDLGVVVPEAVQSLLSGALRKDPADRPATARQMRSLVLEALRATGPDRPPTGRRSPPVPGTPPGTQRPRAADAPTSGRQPRFPDPPVHPPAPVRPPEPVPAPASVPAPEPVRRDEPAQGDEPAHAPVRLPSGSPAGPPAAPSTAGPGVLWAGLVAAGAGYIAGMLAIANIVTLAPTQQAVVGVYVLGYGPMYVPVLFGLVVGARRARAADPPAPHRSLAVACIAVNGLWAFYHLGTWLFGFPLLPL</sequence>
<dbReference type="PANTHER" id="PTHR43289">
    <property type="entry name" value="MITOGEN-ACTIVATED PROTEIN KINASE KINASE KINASE 20-RELATED"/>
    <property type="match status" value="1"/>
</dbReference>
<keyword evidence="9" id="KW-0812">Transmembrane</keyword>
<dbReference type="PANTHER" id="PTHR43289:SF6">
    <property type="entry name" value="SERINE_THREONINE-PROTEIN KINASE NEKL-3"/>
    <property type="match status" value="1"/>
</dbReference>
<evidence type="ECO:0000256" key="6">
    <source>
        <dbReference type="ARBA" id="ARBA00022840"/>
    </source>
</evidence>
<keyword evidence="3" id="KW-0808">Transferase</keyword>
<dbReference type="RefSeq" id="WP_170315849.1">
    <property type="nucleotide sequence ID" value="NZ_WHPN01000274.1"/>
</dbReference>
<organism evidence="11 12">
    <name type="scientific">Streptomyces lycii</name>
    <dbReference type="NCBI Taxonomy" id="2654337"/>
    <lineage>
        <taxon>Bacteria</taxon>
        <taxon>Bacillati</taxon>
        <taxon>Actinomycetota</taxon>
        <taxon>Actinomycetes</taxon>
        <taxon>Kitasatosporales</taxon>
        <taxon>Streptomycetaceae</taxon>
        <taxon>Streptomyces</taxon>
    </lineage>
</organism>
<feature type="transmembrane region" description="Helical" evidence="9">
    <location>
        <begin position="422"/>
        <end position="442"/>
    </location>
</feature>
<dbReference type="Pfam" id="PF00069">
    <property type="entry name" value="Pkinase"/>
    <property type="match status" value="1"/>
</dbReference>
<dbReference type="Gene3D" id="1.10.510.10">
    <property type="entry name" value="Transferase(Phosphotransferase) domain 1"/>
    <property type="match status" value="1"/>
</dbReference>
<dbReference type="GO" id="GO:0016301">
    <property type="term" value="F:kinase activity"/>
    <property type="evidence" value="ECO:0007669"/>
    <property type="project" value="UniProtKB-KW"/>
</dbReference>
<dbReference type="Proteomes" id="UP000621266">
    <property type="component" value="Unassembled WGS sequence"/>
</dbReference>
<comment type="caution">
    <text evidence="11">The sequence shown here is derived from an EMBL/GenBank/DDBJ whole genome shotgun (WGS) entry which is preliminary data.</text>
</comment>
<dbReference type="PROSITE" id="PS00108">
    <property type="entry name" value="PROTEIN_KINASE_ST"/>
    <property type="match status" value="1"/>
</dbReference>